<keyword evidence="7" id="KW-1185">Reference proteome</keyword>
<dbReference type="Proteomes" id="UP001254488">
    <property type="component" value="Unassembled WGS sequence"/>
</dbReference>
<evidence type="ECO:0000256" key="1">
    <source>
        <dbReference type="ARBA" id="ARBA00000085"/>
    </source>
</evidence>
<dbReference type="SUPFAM" id="SSF55781">
    <property type="entry name" value="GAF domain-like"/>
    <property type="match status" value="1"/>
</dbReference>
<gene>
    <name evidence="6" type="ORF">RM538_02850</name>
</gene>
<keyword evidence="6" id="KW-0418">Kinase</keyword>
<evidence type="ECO:0000256" key="2">
    <source>
        <dbReference type="ARBA" id="ARBA00012438"/>
    </source>
</evidence>
<dbReference type="RefSeq" id="WP_311331881.1">
    <property type="nucleotide sequence ID" value="NZ_JAVRHZ010000001.1"/>
</dbReference>
<dbReference type="InterPro" id="IPR003594">
    <property type="entry name" value="HATPase_dom"/>
</dbReference>
<keyword evidence="4" id="KW-0175">Coiled coil</keyword>
<dbReference type="EC" id="2.7.13.3" evidence="2"/>
<dbReference type="EMBL" id="JAVRHZ010000001">
    <property type="protein sequence ID" value="MDT0554925.1"/>
    <property type="molecule type" value="Genomic_DNA"/>
</dbReference>
<evidence type="ECO:0000256" key="4">
    <source>
        <dbReference type="SAM" id="Coils"/>
    </source>
</evidence>
<dbReference type="Pfam" id="PF01590">
    <property type="entry name" value="GAF"/>
    <property type="match status" value="1"/>
</dbReference>
<dbReference type="InterPro" id="IPR003018">
    <property type="entry name" value="GAF"/>
</dbReference>
<dbReference type="GO" id="GO:0016301">
    <property type="term" value="F:kinase activity"/>
    <property type="evidence" value="ECO:0007669"/>
    <property type="project" value="UniProtKB-KW"/>
</dbReference>
<dbReference type="Gene3D" id="3.30.565.10">
    <property type="entry name" value="Histidine kinase-like ATPase, C-terminal domain"/>
    <property type="match status" value="1"/>
</dbReference>
<dbReference type="PANTHER" id="PTHR43102">
    <property type="entry name" value="SLR1143 PROTEIN"/>
    <property type="match status" value="1"/>
</dbReference>
<feature type="domain" description="Histidine kinase" evidence="5">
    <location>
        <begin position="187"/>
        <end position="402"/>
    </location>
</feature>
<dbReference type="SUPFAM" id="SSF47384">
    <property type="entry name" value="Homodimeric domain of signal transducing histidine kinase"/>
    <property type="match status" value="1"/>
</dbReference>
<dbReference type="Gene3D" id="3.30.450.40">
    <property type="match status" value="1"/>
</dbReference>
<evidence type="ECO:0000313" key="7">
    <source>
        <dbReference type="Proteomes" id="UP001254488"/>
    </source>
</evidence>
<comment type="caution">
    <text evidence="6">The sequence shown here is derived from an EMBL/GenBank/DDBJ whole genome shotgun (WGS) entry which is preliminary data.</text>
</comment>
<dbReference type="InterPro" id="IPR005467">
    <property type="entry name" value="His_kinase_dom"/>
</dbReference>
<dbReference type="SMART" id="SM00388">
    <property type="entry name" value="HisKA"/>
    <property type="match status" value="1"/>
</dbReference>
<dbReference type="Pfam" id="PF02518">
    <property type="entry name" value="HATPase_c"/>
    <property type="match status" value="1"/>
</dbReference>
<dbReference type="Gene3D" id="1.10.287.130">
    <property type="match status" value="1"/>
</dbReference>
<keyword evidence="6" id="KW-0808">Transferase</keyword>
<accession>A0ABU2YAU9</accession>
<name>A0ABU2YAU9_9FLAO</name>
<reference evidence="6 7" key="1">
    <citation type="submission" date="2023-09" db="EMBL/GenBank/DDBJ databases">
        <authorList>
            <person name="Rey-Velasco X."/>
        </authorList>
    </citation>
    <scope>NUCLEOTIDE SEQUENCE [LARGE SCALE GENOMIC DNA]</scope>
    <source>
        <strain evidence="6 7">W242</strain>
    </source>
</reference>
<dbReference type="SMART" id="SM00387">
    <property type="entry name" value="HATPase_c"/>
    <property type="match status" value="1"/>
</dbReference>
<dbReference type="InterPro" id="IPR003661">
    <property type="entry name" value="HisK_dim/P_dom"/>
</dbReference>
<dbReference type="PROSITE" id="PS50109">
    <property type="entry name" value="HIS_KIN"/>
    <property type="match status" value="1"/>
</dbReference>
<feature type="coiled-coil region" evidence="4">
    <location>
        <begin position="160"/>
        <end position="187"/>
    </location>
</feature>
<organism evidence="6 7">
    <name type="scientific">Patiriisocius hiemis</name>
    <dbReference type="NCBI Taxonomy" id="3075604"/>
    <lineage>
        <taxon>Bacteria</taxon>
        <taxon>Pseudomonadati</taxon>
        <taxon>Bacteroidota</taxon>
        <taxon>Flavobacteriia</taxon>
        <taxon>Flavobacteriales</taxon>
        <taxon>Flavobacteriaceae</taxon>
        <taxon>Patiriisocius</taxon>
    </lineage>
</organism>
<evidence type="ECO:0000256" key="3">
    <source>
        <dbReference type="ARBA" id="ARBA00022553"/>
    </source>
</evidence>
<dbReference type="InterPro" id="IPR029016">
    <property type="entry name" value="GAF-like_dom_sf"/>
</dbReference>
<dbReference type="PRINTS" id="PR00344">
    <property type="entry name" value="BCTRLSENSOR"/>
</dbReference>
<dbReference type="PANTHER" id="PTHR43102:SF2">
    <property type="entry name" value="GAF DOMAIN-CONTAINING PROTEIN"/>
    <property type="match status" value="1"/>
</dbReference>
<evidence type="ECO:0000313" key="6">
    <source>
        <dbReference type="EMBL" id="MDT0554925.1"/>
    </source>
</evidence>
<dbReference type="Pfam" id="PF00512">
    <property type="entry name" value="HisKA"/>
    <property type="match status" value="1"/>
</dbReference>
<proteinExistence type="predicted"/>
<dbReference type="InterPro" id="IPR036097">
    <property type="entry name" value="HisK_dim/P_sf"/>
</dbReference>
<keyword evidence="3" id="KW-0597">Phosphoprotein</keyword>
<dbReference type="CDD" id="cd00082">
    <property type="entry name" value="HisKA"/>
    <property type="match status" value="1"/>
</dbReference>
<sequence length="404" mass="46067">MIAPKNHPHEDQRLDAVKDTGLLDTIEEKEFDSITALVANICDVPISLVTLLDSKRNFLKSHHGVPFNESPRDISFCGHAILEQKQIFIVPDAREDIRFVNNPLVKEHNAIFYAGVPLLNQKQLPIGTLCVFDTKPRKLTEKQKHTLIALAFQVENLFETKRKNKELALLQNELELKNNDLKNFAGNISHDLKMPLARMIVTADMLKSKYDDVLDSKGVEYLNYLKQSALTLGEYITSTLEYYKEDVNQGKTSIKAFYFNDLIEEILDLLNIGDDCEVNFPEDNLMIESHRSVLKQIFLNLIGNSLKYNDKEKIIITLDNKETEDYYYFKVKDNGRGISKKNQKEIFTLFNASSEPDRNGNKGHGIGLATVKKLVTYLNGEISVKSDEGVNTSFQFSVKKIMLK</sequence>
<comment type="catalytic activity">
    <reaction evidence="1">
        <text>ATP + protein L-histidine = ADP + protein N-phospho-L-histidine.</text>
        <dbReference type="EC" id="2.7.13.3"/>
    </reaction>
</comment>
<dbReference type="InterPro" id="IPR036890">
    <property type="entry name" value="HATPase_C_sf"/>
</dbReference>
<dbReference type="SUPFAM" id="SSF55874">
    <property type="entry name" value="ATPase domain of HSP90 chaperone/DNA topoisomerase II/histidine kinase"/>
    <property type="match status" value="1"/>
</dbReference>
<dbReference type="InterPro" id="IPR004358">
    <property type="entry name" value="Sig_transdc_His_kin-like_C"/>
</dbReference>
<protein>
    <recommendedName>
        <fullName evidence="2">histidine kinase</fullName>
        <ecNumber evidence="2">2.7.13.3</ecNumber>
    </recommendedName>
</protein>
<evidence type="ECO:0000259" key="5">
    <source>
        <dbReference type="PROSITE" id="PS50109"/>
    </source>
</evidence>